<dbReference type="EMBL" id="JADFFM010000001">
    <property type="protein sequence ID" value="MBE9666507.1"/>
    <property type="molecule type" value="Genomic_DNA"/>
</dbReference>
<evidence type="ECO:0000256" key="1">
    <source>
        <dbReference type="ARBA" id="ARBA00001938"/>
    </source>
</evidence>
<comment type="subunit">
    <text evidence="3">Forms a 24-polypeptide structural core with octahedral symmetry.</text>
</comment>
<comment type="cofactor">
    <cofactor evidence="1 7">
        <name>(R)-lipoate</name>
        <dbReference type="ChEBI" id="CHEBI:83088"/>
    </cofactor>
</comment>
<evidence type="ECO:0000256" key="5">
    <source>
        <dbReference type="ARBA" id="ARBA00022823"/>
    </source>
</evidence>
<dbReference type="CDD" id="cd06849">
    <property type="entry name" value="lipoyl_domain"/>
    <property type="match status" value="1"/>
</dbReference>
<dbReference type="Proteomes" id="UP000632774">
    <property type="component" value="Unassembled WGS sequence"/>
</dbReference>
<evidence type="ECO:0000256" key="3">
    <source>
        <dbReference type="ARBA" id="ARBA00011484"/>
    </source>
</evidence>
<evidence type="ECO:0000259" key="10">
    <source>
        <dbReference type="PROSITE" id="PS51826"/>
    </source>
</evidence>
<evidence type="ECO:0000313" key="11">
    <source>
        <dbReference type="EMBL" id="MBE9666507.1"/>
    </source>
</evidence>
<dbReference type="SUPFAM" id="SSF52777">
    <property type="entry name" value="CoA-dependent acyltransferases"/>
    <property type="match status" value="1"/>
</dbReference>
<organism evidence="11 12">
    <name type="scientific">Mucilaginibacter boryungensis</name>
    <dbReference type="NCBI Taxonomy" id="768480"/>
    <lineage>
        <taxon>Bacteria</taxon>
        <taxon>Pseudomonadati</taxon>
        <taxon>Bacteroidota</taxon>
        <taxon>Sphingobacteriia</taxon>
        <taxon>Sphingobacteriales</taxon>
        <taxon>Sphingobacteriaceae</taxon>
        <taxon>Mucilaginibacter</taxon>
    </lineage>
</organism>
<evidence type="ECO:0000256" key="7">
    <source>
        <dbReference type="RuleBase" id="RU003423"/>
    </source>
</evidence>
<keyword evidence="5 7" id="KW-0450">Lipoyl</keyword>
<keyword evidence="6 7" id="KW-0012">Acyltransferase</keyword>
<reference evidence="11 12" key="1">
    <citation type="submission" date="2020-10" db="EMBL/GenBank/DDBJ databases">
        <title>Mucilaginibacter mali sp. nov., isolated from rhizosphere soil of apple orchard.</title>
        <authorList>
            <person name="Lee J.-S."/>
            <person name="Kim H.S."/>
            <person name="Kim J.-S."/>
        </authorList>
    </citation>
    <scope>NUCLEOTIDE SEQUENCE [LARGE SCALE GENOMIC DNA]</scope>
    <source>
        <strain evidence="11 12">KCTC 23157</strain>
    </source>
</reference>
<sequence length="501" mass="54473">MSKYQLLLPKMGESVAEATIIRWLKSPGDRIEADEAIMEIATDKVDSEVPSPVSGVLAKQLCNENDVVQIGSVIAEIETGAIAEQNNTPATPAPEPVAPAYKESFPANDVVEFEDTAIPGVSQLAKEEPAVQAQAYSNGDRFYSPLVKNIAAQERISMAELDRIPGTGSDGRLTKDDLLNYISKRQRVQGNKVPTPQPKPQGQSARPPQPQQNPPQAQPQAASAPKPVAQQQQQPRPAQAAPQTAKPAQPTQPQAAQAKPAYIPAEGDEIIEMDRMRRLIADHMVMSKHTSPHVTSFVEADVTNLVKWRDKVKKGFEARTGERITFTPIFIEAVVKAIKDMPLINSSINGTQIIKKKDINIGMATALPSGNLIVPVIHKADALNLTGITKSVNDLANRARANKLQPDEVKNGTFTLTNVGSFGNVMGTPIINQPQVAILAIGIIKKKPAVLETKDGDVIAIRHMMFLSLSYDHRVVDGSLGGSFVRRVADYLENWDMNREI</sequence>
<keyword evidence="4 7" id="KW-0808">Transferase</keyword>
<dbReference type="Pfam" id="PF00364">
    <property type="entry name" value="Biotin_lipoyl"/>
    <property type="match status" value="1"/>
</dbReference>
<dbReference type="InterPro" id="IPR001078">
    <property type="entry name" value="2-oxoacid_DH_actylTfrase"/>
</dbReference>
<dbReference type="SUPFAM" id="SSF47005">
    <property type="entry name" value="Peripheral subunit-binding domain of 2-oxo acid dehydrogenase complex"/>
    <property type="match status" value="1"/>
</dbReference>
<evidence type="ECO:0000256" key="6">
    <source>
        <dbReference type="ARBA" id="ARBA00023315"/>
    </source>
</evidence>
<dbReference type="PROSITE" id="PS50968">
    <property type="entry name" value="BIOTINYL_LIPOYL"/>
    <property type="match status" value="1"/>
</dbReference>
<dbReference type="EC" id="2.3.1.-" evidence="7"/>
<dbReference type="InterPro" id="IPR050743">
    <property type="entry name" value="2-oxoacid_DH_E2_comp"/>
</dbReference>
<feature type="domain" description="Peripheral subunit-binding (PSBD)" evidence="10">
    <location>
        <begin position="142"/>
        <end position="182"/>
    </location>
</feature>
<feature type="region of interest" description="Disordered" evidence="8">
    <location>
        <begin position="185"/>
        <end position="263"/>
    </location>
</feature>
<comment type="caution">
    <text evidence="11">The sequence shown here is derived from an EMBL/GenBank/DDBJ whole genome shotgun (WGS) entry which is preliminary data.</text>
</comment>
<dbReference type="PANTHER" id="PTHR43178:SF5">
    <property type="entry name" value="LIPOAMIDE ACYLTRANSFERASE COMPONENT OF BRANCHED-CHAIN ALPHA-KETO ACID DEHYDROGENASE COMPLEX, MITOCHONDRIAL"/>
    <property type="match status" value="1"/>
</dbReference>
<dbReference type="Gene3D" id="3.30.559.10">
    <property type="entry name" value="Chloramphenicol acetyltransferase-like domain"/>
    <property type="match status" value="1"/>
</dbReference>
<evidence type="ECO:0000313" key="12">
    <source>
        <dbReference type="Proteomes" id="UP000632774"/>
    </source>
</evidence>
<evidence type="ECO:0000256" key="4">
    <source>
        <dbReference type="ARBA" id="ARBA00022679"/>
    </source>
</evidence>
<dbReference type="PROSITE" id="PS00189">
    <property type="entry name" value="LIPOYL"/>
    <property type="match status" value="1"/>
</dbReference>
<dbReference type="PROSITE" id="PS51826">
    <property type="entry name" value="PSBD"/>
    <property type="match status" value="1"/>
</dbReference>
<accession>A0ABR9XGJ7</accession>
<dbReference type="Pfam" id="PF02817">
    <property type="entry name" value="E3_binding"/>
    <property type="match status" value="1"/>
</dbReference>
<dbReference type="InterPro" id="IPR000089">
    <property type="entry name" value="Biotin_lipoyl"/>
</dbReference>
<evidence type="ECO:0000256" key="2">
    <source>
        <dbReference type="ARBA" id="ARBA00007317"/>
    </source>
</evidence>
<dbReference type="InterPro" id="IPR011053">
    <property type="entry name" value="Single_hybrid_motif"/>
</dbReference>
<dbReference type="PANTHER" id="PTHR43178">
    <property type="entry name" value="DIHYDROLIPOAMIDE ACETYLTRANSFERASE COMPONENT OF PYRUVATE DEHYDROGENASE COMPLEX"/>
    <property type="match status" value="1"/>
</dbReference>
<comment type="similarity">
    <text evidence="2 7">Belongs to the 2-oxoacid dehydrogenase family.</text>
</comment>
<dbReference type="InterPro" id="IPR003016">
    <property type="entry name" value="2-oxoA_DH_lipoyl-BS"/>
</dbReference>
<feature type="domain" description="Lipoyl-binding" evidence="9">
    <location>
        <begin position="3"/>
        <end position="78"/>
    </location>
</feature>
<dbReference type="RefSeq" id="WP_194105860.1">
    <property type="nucleotide sequence ID" value="NZ_JADFFM010000001.1"/>
</dbReference>
<dbReference type="Gene3D" id="2.40.50.100">
    <property type="match status" value="1"/>
</dbReference>
<dbReference type="InterPro" id="IPR023213">
    <property type="entry name" value="CAT-like_dom_sf"/>
</dbReference>
<gene>
    <name evidence="11" type="ORF">IRJ18_09060</name>
</gene>
<dbReference type="Gene3D" id="4.10.320.10">
    <property type="entry name" value="E3-binding domain"/>
    <property type="match status" value="1"/>
</dbReference>
<evidence type="ECO:0000259" key="9">
    <source>
        <dbReference type="PROSITE" id="PS50968"/>
    </source>
</evidence>
<feature type="compositionally biased region" description="Low complexity" evidence="8">
    <location>
        <begin position="218"/>
        <end position="261"/>
    </location>
</feature>
<dbReference type="SUPFAM" id="SSF51230">
    <property type="entry name" value="Single hybrid motif"/>
    <property type="match status" value="1"/>
</dbReference>
<proteinExistence type="inferred from homology"/>
<name>A0ABR9XGJ7_9SPHI</name>
<feature type="compositionally biased region" description="Pro residues" evidence="8">
    <location>
        <begin position="207"/>
        <end position="217"/>
    </location>
</feature>
<evidence type="ECO:0000256" key="8">
    <source>
        <dbReference type="SAM" id="MobiDB-lite"/>
    </source>
</evidence>
<protein>
    <recommendedName>
        <fullName evidence="7">Dihydrolipoamide acetyltransferase component of pyruvate dehydrogenase complex</fullName>
        <ecNumber evidence="7">2.3.1.-</ecNumber>
    </recommendedName>
</protein>
<keyword evidence="12" id="KW-1185">Reference proteome</keyword>
<dbReference type="Pfam" id="PF00198">
    <property type="entry name" value="2-oxoacid_dh"/>
    <property type="match status" value="1"/>
</dbReference>
<dbReference type="InterPro" id="IPR004167">
    <property type="entry name" value="PSBD"/>
</dbReference>
<dbReference type="InterPro" id="IPR036625">
    <property type="entry name" value="E3-bd_dom_sf"/>
</dbReference>